<keyword evidence="20" id="KW-1185">Reference proteome</keyword>
<dbReference type="GO" id="GO:0004843">
    <property type="term" value="F:cysteine-type deubiquitinase activity"/>
    <property type="evidence" value="ECO:0007669"/>
    <property type="project" value="UniProtKB-UniRule"/>
</dbReference>
<feature type="domain" description="UBA" evidence="16">
    <location>
        <begin position="666"/>
        <end position="706"/>
    </location>
</feature>
<gene>
    <name evidence="19" type="ORF">ASIM_LOCUS9791</name>
</gene>
<feature type="domain" description="UBP-type" evidence="18">
    <location>
        <begin position="134"/>
        <end position="250"/>
    </location>
</feature>
<dbReference type="PROSITE" id="PS00973">
    <property type="entry name" value="USP_2"/>
    <property type="match status" value="1"/>
</dbReference>
<dbReference type="SMART" id="SM00290">
    <property type="entry name" value="ZnF_UBP"/>
    <property type="match status" value="1"/>
</dbReference>
<keyword evidence="9 11" id="KW-0788">Thiol protease</keyword>
<dbReference type="WBParaSite" id="ASIM_0001006001-mRNA-1">
    <property type="protein sequence ID" value="ASIM_0001006001-mRNA-1"/>
    <property type="gene ID" value="ASIM_0001006001"/>
</dbReference>
<dbReference type="InterPro" id="IPR013083">
    <property type="entry name" value="Znf_RING/FYVE/PHD"/>
</dbReference>
<reference evidence="19 20" key="2">
    <citation type="submission" date="2018-11" db="EMBL/GenBank/DDBJ databases">
        <authorList>
            <consortium name="Pathogen Informatics"/>
        </authorList>
    </citation>
    <scope>NUCLEOTIDE SEQUENCE [LARGE SCALE GENOMIC DNA]</scope>
</reference>
<dbReference type="OrthoDB" id="361536at2759"/>
<feature type="active site" description="Proton acceptor" evidence="12">
    <location>
        <position position="750"/>
    </location>
</feature>
<dbReference type="Proteomes" id="UP000267096">
    <property type="component" value="Unassembled WGS sequence"/>
</dbReference>
<dbReference type="AlphaFoldDB" id="A0A0M3JQV0"/>
<keyword evidence="3 11" id="KW-0645">Protease</keyword>
<dbReference type="PANTHER" id="PTHR21646">
    <property type="entry name" value="UBIQUITIN CARBOXYL-TERMINAL HYDROLASE"/>
    <property type="match status" value="1"/>
</dbReference>
<dbReference type="CDD" id="cd14294">
    <property type="entry name" value="UBA1_UBP5_like"/>
    <property type="match status" value="1"/>
</dbReference>
<dbReference type="PANTHER" id="PTHR21646:SF10">
    <property type="entry name" value="UBIQUITIN CARBOXYL-TERMINAL HYDROLASE 14"/>
    <property type="match status" value="1"/>
</dbReference>
<evidence type="ECO:0000256" key="14">
    <source>
        <dbReference type="PROSITE-ProRule" id="PRU00502"/>
    </source>
</evidence>
<evidence type="ECO:0000256" key="12">
    <source>
        <dbReference type="PIRSR" id="PIRSR016308-1"/>
    </source>
</evidence>
<dbReference type="InterPro" id="IPR050185">
    <property type="entry name" value="Ub_carboxyl-term_hydrolase"/>
</dbReference>
<dbReference type="InterPro" id="IPR028889">
    <property type="entry name" value="USP"/>
</dbReference>
<evidence type="ECO:0000256" key="5">
    <source>
        <dbReference type="ARBA" id="ARBA00022737"/>
    </source>
</evidence>
<evidence type="ECO:0000259" key="18">
    <source>
        <dbReference type="PROSITE" id="PS50271"/>
    </source>
</evidence>
<evidence type="ECO:0000313" key="21">
    <source>
        <dbReference type="WBParaSite" id="ASIM_0001006001-mRNA-1"/>
    </source>
</evidence>
<organism evidence="21">
    <name type="scientific">Anisakis simplex</name>
    <name type="common">Herring worm</name>
    <dbReference type="NCBI Taxonomy" id="6269"/>
    <lineage>
        <taxon>Eukaryota</taxon>
        <taxon>Metazoa</taxon>
        <taxon>Ecdysozoa</taxon>
        <taxon>Nematoda</taxon>
        <taxon>Chromadorea</taxon>
        <taxon>Rhabditida</taxon>
        <taxon>Spirurina</taxon>
        <taxon>Ascaridomorpha</taxon>
        <taxon>Ascaridoidea</taxon>
        <taxon>Anisakidae</taxon>
        <taxon>Anisakis</taxon>
        <taxon>Anisakis simplex complex</taxon>
    </lineage>
</organism>
<dbReference type="GO" id="GO:0016579">
    <property type="term" value="P:protein deubiquitination"/>
    <property type="evidence" value="ECO:0007669"/>
    <property type="project" value="InterPro"/>
</dbReference>
<dbReference type="Pfam" id="PF17807">
    <property type="entry name" value="zf-UBP_var"/>
    <property type="match status" value="1"/>
</dbReference>
<dbReference type="Gene3D" id="3.90.70.10">
    <property type="entry name" value="Cysteine proteinases"/>
    <property type="match status" value="1"/>
</dbReference>
<dbReference type="PROSITE" id="PS50235">
    <property type="entry name" value="USP_3"/>
    <property type="match status" value="1"/>
</dbReference>
<dbReference type="Pfam" id="PF00627">
    <property type="entry name" value="UBA"/>
    <property type="match status" value="1"/>
</dbReference>
<comment type="catalytic activity">
    <reaction evidence="1 11 15">
        <text>Thiol-dependent hydrolysis of ester, thioester, amide, peptide and isopeptide bonds formed by the C-terminal Gly of ubiquitin (a 76-residue protein attached to proteins as an intracellular targeting signal).</text>
        <dbReference type="EC" id="3.4.19.12"/>
    </reaction>
</comment>
<proteinExistence type="inferred from homology"/>
<evidence type="ECO:0000313" key="19">
    <source>
        <dbReference type="EMBL" id="VDK41760.1"/>
    </source>
</evidence>
<accession>A0A0M3JQV0</accession>
<feature type="active site" description="Nucleophile" evidence="12">
    <location>
        <position position="301"/>
    </location>
</feature>
<keyword evidence="5" id="KW-0677">Repeat</keyword>
<dbReference type="PROSITE" id="PS50030">
    <property type="entry name" value="UBA"/>
    <property type="match status" value="2"/>
</dbReference>
<evidence type="ECO:0000259" key="16">
    <source>
        <dbReference type="PROSITE" id="PS50030"/>
    </source>
</evidence>
<dbReference type="InterPro" id="IPR038765">
    <property type="entry name" value="Papain-like_cys_pep_sf"/>
</dbReference>
<reference evidence="21" key="1">
    <citation type="submission" date="2017-02" db="UniProtKB">
        <authorList>
            <consortium name="WormBaseParasite"/>
        </authorList>
    </citation>
    <scope>IDENTIFICATION</scope>
</reference>
<evidence type="ECO:0000256" key="13">
    <source>
        <dbReference type="PIRSR" id="PIRSR016308-3"/>
    </source>
</evidence>
<feature type="binding site" evidence="13">
    <location>
        <position position="182"/>
    </location>
    <ligand>
        <name>Zn(2+)</name>
        <dbReference type="ChEBI" id="CHEBI:29105"/>
    </ligand>
</feature>
<evidence type="ECO:0000256" key="11">
    <source>
        <dbReference type="PIRNR" id="PIRNR016308"/>
    </source>
</evidence>
<evidence type="ECO:0000256" key="3">
    <source>
        <dbReference type="ARBA" id="ARBA00022670"/>
    </source>
</evidence>
<dbReference type="InterPro" id="IPR018200">
    <property type="entry name" value="USP_CS"/>
</dbReference>
<keyword evidence="10 11" id="KW-0862">Zinc</keyword>
<keyword evidence="4 11" id="KW-0479">Metal-binding</keyword>
<dbReference type="FunFam" id="3.30.40.10:FF:000026">
    <property type="entry name" value="Ubiquitin carboxyl-terminal hydrolase"/>
    <property type="match status" value="1"/>
</dbReference>
<dbReference type="InterPro" id="IPR001394">
    <property type="entry name" value="Peptidase_C19_UCH"/>
</dbReference>
<evidence type="ECO:0000256" key="9">
    <source>
        <dbReference type="ARBA" id="ARBA00022807"/>
    </source>
</evidence>
<dbReference type="SUPFAM" id="SSF54001">
    <property type="entry name" value="Cysteine proteinases"/>
    <property type="match status" value="1"/>
</dbReference>
<dbReference type="GO" id="GO:0008270">
    <property type="term" value="F:zinc ion binding"/>
    <property type="evidence" value="ECO:0007669"/>
    <property type="project" value="UniProtKB-UniRule"/>
</dbReference>
<feature type="domain" description="USP" evidence="17">
    <location>
        <begin position="292"/>
        <end position="788"/>
    </location>
</feature>
<dbReference type="PROSITE" id="PS50271">
    <property type="entry name" value="ZF_UBP"/>
    <property type="match status" value="1"/>
</dbReference>
<evidence type="ECO:0000256" key="2">
    <source>
        <dbReference type="ARBA" id="ARBA00009085"/>
    </source>
</evidence>
<dbReference type="SMART" id="SM00165">
    <property type="entry name" value="UBA"/>
    <property type="match status" value="2"/>
</dbReference>
<dbReference type="Pfam" id="PF02148">
    <property type="entry name" value="zf-UBP"/>
    <property type="match status" value="1"/>
</dbReference>
<dbReference type="PIRSF" id="PIRSF016308">
    <property type="entry name" value="UBP"/>
    <property type="match status" value="1"/>
</dbReference>
<dbReference type="Pfam" id="PF00443">
    <property type="entry name" value="UCH"/>
    <property type="match status" value="1"/>
</dbReference>
<name>A0A0M3JQV0_ANISI</name>
<feature type="binding site" evidence="13">
    <location>
        <position position="199"/>
    </location>
    <ligand>
        <name>Zn(2+)</name>
        <dbReference type="ChEBI" id="CHEBI:29105"/>
    </ligand>
</feature>
<evidence type="ECO:0000256" key="1">
    <source>
        <dbReference type="ARBA" id="ARBA00000707"/>
    </source>
</evidence>
<dbReference type="GO" id="GO:0006508">
    <property type="term" value="P:proteolysis"/>
    <property type="evidence" value="ECO:0007669"/>
    <property type="project" value="UniProtKB-KW"/>
</dbReference>
<evidence type="ECO:0000259" key="17">
    <source>
        <dbReference type="PROSITE" id="PS50235"/>
    </source>
</evidence>
<evidence type="ECO:0000256" key="7">
    <source>
        <dbReference type="ARBA" id="ARBA00022786"/>
    </source>
</evidence>
<feature type="binding site" evidence="13">
    <location>
        <position position="160"/>
    </location>
    <ligand>
        <name>Zn(2+)</name>
        <dbReference type="ChEBI" id="CHEBI:29105"/>
    </ligand>
</feature>
<evidence type="ECO:0000256" key="4">
    <source>
        <dbReference type="ARBA" id="ARBA00022723"/>
    </source>
</evidence>
<evidence type="ECO:0000256" key="10">
    <source>
        <dbReference type="ARBA" id="ARBA00022833"/>
    </source>
</evidence>
<evidence type="ECO:0000256" key="8">
    <source>
        <dbReference type="ARBA" id="ARBA00022801"/>
    </source>
</evidence>
<feature type="domain" description="UBA" evidence="16">
    <location>
        <begin position="604"/>
        <end position="645"/>
    </location>
</feature>
<dbReference type="InterPro" id="IPR001607">
    <property type="entry name" value="Znf_UBP"/>
</dbReference>
<dbReference type="InterPro" id="IPR015940">
    <property type="entry name" value="UBA"/>
</dbReference>
<dbReference type="SUPFAM" id="SSF57850">
    <property type="entry name" value="RING/U-box"/>
    <property type="match status" value="1"/>
</dbReference>
<dbReference type="Gene3D" id="1.10.8.10">
    <property type="entry name" value="DNA helicase RuvA subunit, C-terminal domain"/>
    <property type="match status" value="2"/>
</dbReference>
<keyword evidence="8 11" id="KW-0378">Hydrolase</keyword>
<keyword evidence="6 14" id="KW-0863">Zinc-finger</keyword>
<protein>
    <recommendedName>
        <fullName evidence="11 15">Ubiquitin carboxyl-terminal hydrolase</fullName>
        <ecNumber evidence="11 15">3.4.19.12</ecNumber>
    </recommendedName>
</protein>
<feature type="binding site" evidence="13">
    <location>
        <position position="165"/>
    </location>
    <ligand>
        <name>Zn(2+)</name>
        <dbReference type="ChEBI" id="CHEBI:29105"/>
    </ligand>
</feature>
<dbReference type="EMBL" id="UYRR01030972">
    <property type="protein sequence ID" value="VDK41760.1"/>
    <property type="molecule type" value="Genomic_DNA"/>
</dbReference>
<comment type="similarity">
    <text evidence="2 11 15">Belongs to the peptidase C19 family.</text>
</comment>
<dbReference type="EC" id="3.4.19.12" evidence="11 15"/>
<dbReference type="InterPro" id="IPR009060">
    <property type="entry name" value="UBA-like_sf"/>
</dbReference>
<evidence type="ECO:0000256" key="15">
    <source>
        <dbReference type="RuleBase" id="RU366025"/>
    </source>
</evidence>
<keyword evidence="7 11" id="KW-0833">Ubl conjugation pathway</keyword>
<dbReference type="SUPFAM" id="SSF46934">
    <property type="entry name" value="UBA-like"/>
    <property type="match status" value="1"/>
</dbReference>
<evidence type="ECO:0000313" key="20">
    <source>
        <dbReference type="Proteomes" id="UP000267096"/>
    </source>
</evidence>
<evidence type="ECO:0000256" key="6">
    <source>
        <dbReference type="ARBA" id="ARBA00022771"/>
    </source>
</evidence>
<dbReference type="InterPro" id="IPR016652">
    <property type="entry name" value="Ubiquitinyl_hydrolase"/>
</dbReference>
<dbReference type="InterPro" id="IPR041432">
    <property type="entry name" value="UBP13_Znf-UBP_var"/>
</dbReference>
<dbReference type="PROSITE" id="PS00972">
    <property type="entry name" value="USP_1"/>
    <property type="match status" value="1"/>
</dbReference>
<dbReference type="Gene3D" id="3.30.40.10">
    <property type="entry name" value="Zinc/RING finger domain, C3HC4 (zinc finger)"/>
    <property type="match status" value="2"/>
</dbReference>
<sequence>MEVSSRPVSDSEPFSPEVMNSLSYNVPLSTAKIFKDECMWCFNTPIHPGGLYICMKTFAGFCSKHVGKYCEKTGQKALLHIKRTKTELAETDGPQDKVTKLSGNLLDACKKVVTNESAQRIEQLETGVSGWDGEVKLITKHINLVQLENGVKVPQSGWKCEAEGCELTENLWLNLTDGAIKCGRSQYIQEGVLSKGNNHMRQHFDATGYPLVVKLGTITKDDADVFSYDEDESVRDPNLAKHLMHFGIDVQTAEKTEKSTLELELDLNQKWEWAMCQEDGANLQLAYGPGLTGMINIGSSCYMNSSIQMLLEVPDFCDVFGGNSANVFASTDAVSSHDDFNCQTAKVFSSLLSGDYSQEGSELNGIKPIQFKKVVGRGHHEFSTAKQQDAEEYIRIWGQDDETTKIYGTFLIVDDYSKLVCFSVEGFLYFLTKVDENIRKNGTNPVDAVRFKMESRFMDCASNQVRYEQKEDCILSLSVPLSCAQKEDKVDESGAPVRPTLTLDQCLASTFSEQTIQDFRSPVTGEMGCATTVNRMATFPDFLIIHLQKFQITDNWTVKKMDVSIKVNDVISLESFRAKGKQPNEISLPEDNANSLSANKSVPHLKADLVASLCSMGFSEAASRRAVYMTKNVGIEQASDWLMQHLDDPDINEEHPDLLKQKVQNKADASLISELTVLGCTPYQARCALAKHSNNLNAAAEWLFANLDKLPAEEPPSAGAEAVHNFRDGRASYELIGFISHMGTSPHSGHYVVHLKKHGKWYLFNDEKVALSQNPPSALAYIYLYKRL</sequence>